<dbReference type="RefSeq" id="WP_137434465.1">
    <property type="nucleotide sequence ID" value="NZ_JANRHC010000005.1"/>
</dbReference>
<evidence type="ECO:0000313" key="3">
    <source>
        <dbReference type="Proteomes" id="UP000308488"/>
    </source>
</evidence>
<feature type="transmembrane region" description="Helical" evidence="1">
    <location>
        <begin position="6"/>
        <end position="25"/>
    </location>
</feature>
<keyword evidence="1" id="KW-0472">Membrane</keyword>
<evidence type="ECO:0000256" key="1">
    <source>
        <dbReference type="SAM" id="Phobius"/>
    </source>
</evidence>
<keyword evidence="1" id="KW-1133">Transmembrane helix</keyword>
<comment type="caution">
    <text evidence="2">The sequence shown here is derived from an EMBL/GenBank/DDBJ whole genome shotgun (WGS) entry which is preliminary data.</text>
</comment>
<dbReference type="AlphaFoldDB" id="A0A4V6CXE3"/>
<accession>A0A4V6CXE3</accession>
<dbReference type="OrthoDB" id="6362508at2"/>
<reference evidence="2 3" key="1">
    <citation type="submission" date="2019-05" db="EMBL/GenBank/DDBJ databases">
        <title>Marinobacter panjinensis sp. nov., a moderately halophilic bacterium isolated from sea tidal flat environment.</title>
        <authorList>
            <person name="Yang W."/>
            <person name="An M."/>
            <person name="He W."/>
            <person name="Luo X."/>
            <person name="Zhu L."/>
            <person name="Chen G."/>
            <person name="Zhang Y."/>
            <person name="Wang Y."/>
        </authorList>
    </citation>
    <scope>NUCLEOTIDE SEQUENCE [LARGE SCALE GENOMIC DNA]</scope>
    <source>
        <strain evidence="2 3">PJ-16</strain>
    </source>
</reference>
<name>A0A4V6CXE3_9GAMM</name>
<dbReference type="Proteomes" id="UP000308488">
    <property type="component" value="Unassembled WGS sequence"/>
</dbReference>
<organism evidence="2 3">
    <name type="scientific">Marinobacter panjinensis</name>
    <dbReference type="NCBI Taxonomy" id="2576384"/>
    <lineage>
        <taxon>Bacteria</taxon>
        <taxon>Pseudomonadati</taxon>
        <taxon>Pseudomonadota</taxon>
        <taxon>Gammaproteobacteria</taxon>
        <taxon>Pseudomonadales</taxon>
        <taxon>Marinobacteraceae</taxon>
        <taxon>Marinobacter</taxon>
    </lineage>
</organism>
<keyword evidence="1" id="KW-0812">Transmembrane</keyword>
<proteinExistence type="predicted"/>
<evidence type="ECO:0000313" key="2">
    <source>
        <dbReference type="EMBL" id="TKV67045.1"/>
    </source>
</evidence>
<dbReference type="EMBL" id="SZYH01000001">
    <property type="protein sequence ID" value="TKV67045.1"/>
    <property type="molecule type" value="Genomic_DNA"/>
</dbReference>
<gene>
    <name evidence="2" type="ORF">FDP08_02545</name>
</gene>
<keyword evidence="3" id="KW-1185">Reference proteome</keyword>
<protein>
    <submittedName>
        <fullName evidence="2">Uncharacterized protein</fullName>
    </submittedName>
</protein>
<sequence length="198" mass="21391">MTTSIVLLIEVALIALLLLLAFRMLTLVRHDPFVPAAPTAHPEFASPAPARQPIGPNRVGAGQGLVSRGLDKCGLITQLHILLSIQERDCREKGLELDTAPNAVKEYVTAWLYGAACALCDKSQRHSGALVNLVSQLASRKIGLRQPEAVQALSTLTGSATLLACFRYGVGGAEYWSEHRYVLRDHSLYSAITSNAFV</sequence>